<dbReference type="GO" id="GO:0016020">
    <property type="term" value="C:membrane"/>
    <property type="evidence" value="ECO:0007669"/>
    <property type="project" value="UniProtKB-SubCell"/>
</dbReference>
<accession>A0A642UXQ1</accession>
<dbReference type="PANTHER" id="PTHR16201">
    <property type="entry name" value="SEVEN TRANSMEMBRANE PROTEIN 1-RELATED"/>
    <property type="match status" value="1"/>
</dbReference>
<dbReference type="EMBL" id="SWFS01000438">
    <property type="protein sequence ID" value="KAA8903834.1"/>
    <property type="molecule type" value="Genomic_DNA"/>
</dbReference>
<feature type="transmembrane region" description="Helical" evidence="6">
    <location>
        <begin position="131"/>
        <end position="153"/>
    </location>
</feature>
<dbReference type="Proteomes" id="UP000761534">
    <property type="component" value="Unassembled WGS sequence"/>
</dbReference>
<feature type="transmembrane region" description="Helical" evidence="6">
    <location>
        <begin position="6"/>
        <end position="24"/>
    </location>
</feature>
<evidence type="ECO:0000256" key="3">
    <source>
        <dbReference type="ARBA" id="ARBA00022989"/>
    </source>
</evidence>
<sequence>MGGNAVSANVLGTIGTIFWCIQLVPQVIHNWKRKDCTGLPPLMMFLWSVCGVPFSVYFVCKDANIPIQVQPQLFTFFAGICWAQSLYYTPRDWALKKTVVVLVGTFIVFAGVECALIFPLRKIYQERGIEWPITLMGVLAAVLLAAGLIPPYLELWKRKGQVVGINFIFLGIDTLGATFSIFSLVAEGDGPDFDILGCVIYAVVLCLELGIFTSHVIWMIRFRKERKLAKAKLAEEEEDIETQTAAIDNVEQPQQTEDIEELPK</sequence>
<dbReference type="AlphaFoldDB" id="A0A642UXQ1"/>
<dbReference type="InterPro" id="IPR051415">
    <property type="entry name" value="LAAT-1"/>
</dbReference>
<proteinExistence type="predicted"/>
<feature type="transmembrane region" description="Helical" evidence="6">
    <location>
        <begin position="100"/>
        <end position="119"/>
    </location>
</feature>
<keyword evidence="2 6" id="KW-0812">Transmembrane</keyword>
<reference evidence="7" key="1">
    <citation type="journal article" date="2019" name="G3 (Bethesda)">
        <title>Genome Assemblies of Two Rare Opportunistic Yeast Pathogens: Diutina rugosa (syn. Candida rugosa) and Trichomonascus ciferrii (syn. Candida ciferrii).</title>
        <authorList>
            <person name="Mixao V."/>
            <person name="Saus E."/>
            <person name="Hansen A.P."/>
            <person name="Lass-Florl C."/>
            <person name="Gabaldon T."/>
        </authorList>
    </citation>
    <scope>NUCLEOTIDE SEQUENCE</scope>
    <source>
        <strain evidence="7">CBS 4856</strain>
    </source>
</reference>
<keyword evidence="8" id="KW-1185">Reference proteome</keyword>
<organism evidence="7 8">
    <name type="scientific">Trichomonascus ciferrii</name>
    <dbReference type="NCBI Taxonomy" id="44093"/>
    <lineage>
        <taxon>Eukaryota</taxon>
        <taxon>Fungi</taxon>
        <taxon>Dikarya</taxon>
        <taxon>Ascomycota</taxon>
        <taxon>Saccharomycotina</taxon>
        <taxon>Dipodascomycetes</taxon>
        <taxon>Dipodascales</taxon>
        <taxon>Trichomonascaceae</taxon>
        <taxon>Trichomonascus</taxon>
        <taxon>Trichomonascus ciferrii complex</taxon>
    </lineage>
</organism>
<feature type="transmembrane region" description="Helical" evidence="6">
    <location>
        <begin position="36"/>
        <end position="59"/>
    </location>
</feature>
<feature type="region of interest" description="Disordered" evidence="5">
    <location>
        <begin position="237"/>
        <end position="264"/>
    </location>
</feature>
<dbReference type="PANTHER" id="PTHR16201:SF37">
    <property type="entry name" value="PQ-LOOP REPEAT-CONTAINING PROTEIN"/>
    <property type="match status" value="1"/>
</dbReference>
<dbReference type="SMART" id="SM00679">
    <property type="entry name" value="CTNS"/>
    <property type="match status" value="2"/>
</dbReference>
<dbReference type="Pfam" id="PF04193">
    <property type="entry name" value="PQ-loop"/>
    <property type="match status" value="2"/>
</dbReference>
<comment type="subcellular location">
    <subcellularLocation>
        <location evidence="1">Membrane</location>
        <topology evidence="1">Multi-pass membrane protein</topology>
    </subcellularLocation>
</comment>
<evidence type="ECO:0000256" key="2">
    <source>
        <dbReference type="ARBA" id="ARBA00022692"/>
    </source>
</evidence>
<feature type="compositionally biased region" description="Polar residues" evidence="5">
    <location>
        <begin position="242"/>
        <end position="256"/>
    </location>
</feature>
<dbReference type="InterPro" id="IPR006603">
    <property type="entry name" value="PQ-loop_rpt"/>
</dbReference>
<feature type="transmembrane region" description="Helical" evidence="6">
    <location>
        <begin position="165"/>
        <end position="186"/>
    </location>
</feature>
<evidence type="ECO:0000313" key="8">
    <source>
        <dbReference type="Proteomes" id="UP000761534"/>
    </source>
</evidence>
<evidence type="ECO:0000256" key="1">
    <source>
        <dbReference type="ARBA" id="ARBA00004141"/>
    </source>
</evidence>
<protein>
    <recommendedName>
        <fullName evidence="9">PQ-loop repeat-containing protein</fullName>
    </recommendedName>
</protein>
<evidence type="ECO:0000256" key="6">
    <source>
        <dbReference type="SAM" id="Phobius"/>
    </source>
</evidence>
<gene>
    <name evidence="7" type="ORF">TRICI_005645</name>
</gene>
<dbReference type="VEuPathDB" id="FungiDB:TRICI_005645"/>
<keyword evidence="4 6" id="KW-0472">Membrane</keyword>
<feature type="transmembrane region" description="Helical" evidence="6">
    <location>
        <begin position="198"/>
        <end position="220"/>
    </location>
</feature>
<evidence type="ECO:0008006" key="9">
    <source>
        <dbReference type="Google" id="ProtNLM"/>
    </source>
</evidence>
<evidence type="ECO:0000256" key="5">
    <source>
        <dbReference type="SAM" id="MobiDB-lite"/>
    </source>
</evidence>
<evidence type="ECO:0000313" key="7">
    <source>
        <dbReference type="EMBL" id="KAA8903834.1"/>
    </source>
</evidence>
<dbReference type="Gene3D" id="1.20.1280.290">
    <property type="match status" value="2"/>
</dbReference>
<comment type="caution">
    <text evidence="7">The sequence shown here is derived from an EMBL/GenBank/DDBJ whole genome shotgun (WGS) entry which is preliminary data.</text>
</comment>
<evidence type="ECO:0000256" key="4">
    <source>
        <dbReference type="ARBA" id="ARBA00023136"/>
    </source>
</evidence>
<name>A0A642UXQ1_9ASCO</name>
<dbReference type="OrthoDB" id="407617at2759"/>
<keyword evidence="3 6" id="KW-1133">Transmembrane helix</keyword>